<evidence type="ECO:0000256" key="2">
    <source>
        <dbReference type="SAM" id="Phobius"/>
    </source>
</evidence>
<dbReference type="Proteomes" id="UP000555728">
    <property type="component" value="Unassembled WGS sequence"/>
</dbReference>
<comment type="caution">
    <text evidence="3">The sequence shown here is derived from an EMBL/GenBank/DDBJ whole genome shotgun (WGS) entry which is preliminary data.</text>
</comment>
<dbReference type="AlphaFoldDB" id="A0A7W6S2D1"/>
<evidence type="ECO:0000256" key="1">
    <source>
        <dbReference type="SAM" id="MobiDB-lite"/>
    </source>
</evidence>
<accession>A0A7W6S2D1</accession>
<reference evidence="3 4" key="1">
    <citation type="submission" date="2020-08" db="EMBL/GenBank/DDBJ databases">
        <title>Genome sequencing of Purple Non-Sulfur Bacteria from various extreme environments.</title>
        <authorList>
            <person name="Mayer M."/>
        </authorList>
    </citation>
    <scope>NUCLEOTIDE SEQUENCE [LARGE SCALE GENOMIC DNA]</scope>
    <source>
        <strain evidence="3 4">JA135</strain>
    </source>
</reference>
<proteinExistence type="predicted"/>
<keyword evidence="4" id="KW-1185">Reference proteome</keyword>
<keyword evidence="2" id="KW-0472">Membrane</keyword>
<dbReference type="EMBL" id="JACIGI010000043">
    <property type="protein sequence ID" value="MBB4287603.1"/>
    <property type="molecule type" value="Genomic_DNA"/>
</dbReference>
<feature type="region of interest" description="Disordered" evidence="1">
    <location>
        <begin position="1"/>
        <end position="27"/>
    </location>
</feature>
<feature type="transmembrane region" description="Helical" evidence="2">
    <location>
        <begin position="72"/>
        <end position="92"/>
    </location>
</feature>
<name>A0A7W6S2D1_9PROT</name>
<gene>
    <name evidence="3" type="ORF">GGD88_003355</name>
</gene>
<organism evidence="3 4">
    <name type="scientific">Roseospira goensis</name>
    <dbReference type="NCBI Taxonomy" id="391922"/>
    <lineage>
        <taxon>Bacteria</taxon>
        <taxon>Pseudomonadati</taxon>
        <taxon>Pseudomonadota</taxon>
        <taxon>Alphaproteobacteria</taxon>
        <taxon>Rhodospirillales</taxon>
        <taxon>Rhodospirillaceae</taxon>
        <taxon>Roseospira</taxon>
    </lineage>
</organism>
<evidence type="ECO:0000313" key="4">
    <source>
        <dbReference type="Proteomes" id="UP000555728"/>
    </source>
</evidence>
<evidence type="ECO:0000313" key="3">
    <source>
        <dbReference type="EMBL" id="MBB4287603.1"/>
    </source>
</evidence>
<sequence length="106" mass="10789">MSEQTSGARAPASGDPVPGILSETRPRRRMRAGAGLAVGGVSGLTVTAAVADLVIAWWPWAEALPVTTETEGALRTLIIAVGTVALGVLGAVGQAAVTRWTRLGED</sequence>
<keyword evidence="2" id="KW-0812">Transmembrane</keyword>
<keyword evidence="2" id="KW-1133">Transmembrane helix</keyword>
<protein>
    <submittedName>
        <fullName evidence="3">Uncharacterized protein</fullName>
    </submittedName>
</protein>
<dbReference type="RefSeq" id="WP_184437522.1">
    <property type="nucleotide sequence ID" value="NZ_JACIGI010000043.1"/>
</dbReference>
<feature type="transmembrane region" description="Helical" evidence="2">
    <location>
        <begin position="34"/>
        <end position="60"/>
    </location>
</feature>